<dbReference type="PROSITE" id="PS00108">
    <property type="entry name" value="PROTEIN_KINASE_ST"/>
    <property type="match status" value="1"/>
</dbReference>
<dbReference type="InterPro" id="IPR017441">
    <property type="entry name" value="Protein_kinase_ATP_BS"/>
</dbReference>
<evidence type="ECO:0000256" key="2">
    <source>
        <dbReference type="ARBA" id="ARBA00022840"/>
    </source>
</evidence>
<dbReference type="InterPro" id="IPR011009">
    <property type="entry name" value="Kinase-like_dom_sf"/>
</dbReference>
<proteinExistence type="predicted"/>
<evidence type="ECO:0000313" key="8">
    <source>
        <dbReference type="Proteomes" id="UP000249046"/>
    </source>
</evidence>
<dbReference type="SUPFAM" id="SSF56112">
    <property type="entry name" value="Protein kinase-like (PK-like)"/>
    <property type="match status" value="1"/>
</dbReference>
<dbReference type="Gene3D" id="3.30.200.20">
    <property type="entry name" value="Phosphorylase Kinase, domain 1"/>
    <property type="match status" value="1"/>
</dbReference>
<keyword evidence="5" id="KW-0812">Transmembrane</keyword>
<evidence type="ECO:0000256" key="5">
    <source>
        <dbReference type="SAM" id="Phobius"/>
    </source>
</evidence>
<name>A0A2W5KLY9_9GAMM</name>
<dbReference type="GO" id="GO:0005524">
    <property type="term" value="F:ATP binding"/>
    <property type="evidence" value="ECO:0007669"/>
    <property type="project" value="UniProtKB-UniRule"/>
</dbReference>
<reference evidence="7 8" key="1">
    <citation type="submission" date="2017-08" db="EMBL/GenBank/DDBJ databases">
        <title>Infants hospitalized years apart are colonized by the same room-sourced microbial strains.</title>
        <authorList>
            <person name="Brooks B."/>
            <person name="Olm M.R."/>
            <person name="Firek B.A."/>
            <person name="Baker R."/>
            <person name="Thomas B.C."/>
            <person name="Morowitz M.J."/>
            <person name="Banfield J.F."/>
        </authorList>
    </citation>
    <scope>NUCLEOTIDE SEQUENCE [LARGE SCALE GENOMIC DNA]</scope>
    <source>
        <strain evidence="7">S2_005_003_R2_42</strain>
    </source>
</reference>
<dbReference type="Pfam" id="PF13424">
    <property type="entry name" value="TPR_12"/>
    <property type="match status" value="2"/>
</dbReference>
<dbReference type="Pfam" id="PF00069">
    <property type="entry name" value="Pkinase"/>
    <property type="match status" value="1"/>
</dbReference>
<feature type="region of interest" description="Disordered" evidence="4">
    <location>
        <begin position="1037"/>
        <end position="1061"/>
    </location>
</feature>
<feature type="binding site" evidence="3">
    <location>
        <position position="205"/>
    </location>
    <ligand>
        <name>ATP</name>
        <dbReference type="ChEBI" id="CHEBI:30616"/>
    </ligand>
</feature>
<feature type="compositionally biased region" description="Polar residues" evidence="4">
    <location>
        <begin position="1052"/>
        <end position="1061"/>
    </location>
</feature>
<dbReference type="InterPro" id="IPR053137">
    <property type="entry name" value="NLR-like"/>
</dbReference>
<keyword evidence="2 3" id="KW-0067">ATP-binding</keyword>
<evidence type="ECO:0000256" key="4">
    <source>
        <dbReference type="SAM" id="MobiDB-lite"/>
    </source>
</evidence>
<dbReference type="SMART" id="SM00220">
    <property type="entry name" value="S_TKc"/>
    <property type="match status" value="1"/>
</dbReference>
<dbReference type="AlphaFoldDB" id="A0A2W5KLY9"/>
<dbReference type="Gene3D" id="1.10.510.10">
    <property type="entry name" value="Transferase(Phosphotransferase) domain 1"/>
    <property type="match status" value="1"/>
</dbReference>
<dbReference type="CDD" id="cd14014">
    <property type="entry name" value="STKc_PknB_like"/>
    <property type="match status" value="1"/>
</dbReference>
<keyword evidence="1 3" id="KW-0547">Nucleotide-binding</keyword>
<evidence type="ECO:0000313" key="7">
    <source>
        <dbReference type="EMBL" id="PZQ16418.1"/>
    </source>
</evidence>
<feature type="transmembrane region" description="Helical" evidence="5">
    <location>
        <begin position="491"/>
        <end position="515"/>
    </location>
</feature>
<dbReference type="InterPro" id="IPR008271">
    <property type="entry name" value="Ser/Thr_kinase_AS"/>
</dbReference>
<dbReference type="PANTHER" id="PTHR46082">
    <property type="entry name" value="ATP/GTP-BINDING PROTEIN-RELATED"/>
    <property type="match status" value="1"/>
</dbReference>
<keyword evidence="5" id="KW-1133">Transmembrane helix</keyword>
<dbReference type="PANTHER" id="PTHR46082:SF6">
    <property type="entry name" value="AAA+ ATPASE DOMAIN-CONTAINING PROTEIN-RELATED"/>
    <property type="match status" value="1"/>
</dbReference>
<evidence type="ECO:0000256" key="1">
    <source>
        <dbReference type="ARBA" id="ARBA00022741"/>
    </source>
</evidence>
<sequence length="1061" mass="113741">MLKPNVAFCSQPMRSGAIGNAAGMSAAAAGSSATASGALPGRRIETAGVAPTAPVSPAKRRRRKAAADRPALAGSMKHSSRRRGRSSPPTCGDDREHTQVLRRKRDRARALFDACRAAASDRGGATILCTMPPWQGGVMQGPVDDSELETLGLPGARPGEDGSDFLQPGMRVGRYRIEALLGHGGMGAVYRAGQIEPVRRTVALKLLRGTHLDTLQRAYFEVERQMLAQMQHPAIAQIFDAGTTEAGAPYFAMEYIEGLPIARYCERHGLSLDARIALFAQVCDGVQHAHSRGIVHRDLKPDNILVTEVDGRAMPKIIDFGIATAATRLFADGSGGVEIAGTPTYMSPEQSGFSQFLVDARSDVYSLGVILFELLTGARPAAGSRTRGLAADGTERTTLRAPSQALEEAGGRRLADVARARGLRPGRLRALLRAELDFVVAKAVRHDPAERYASAGELAEELRRYLAQRPLIAVGDRPGYAAGKFLRRHRLGFAAASAVLAAIVLGLVFSLYGLLQARTQRTVAEARQRELEQVAAFQQSMLAGIDVEAMGEAMLERQRAQVAQSGDARLSDAFERVSGVLNGADVARDVLDRQLLARARAAVARDFADQPVLAADLDSAVAEVYEAIGLFAQSEDAARSALTLRRAQFGEDDRRTWAAAAELGRALNRQGKQDEALSVLQPAWDVAGRTPAGPTERLEVGIELAQTHSDRGELAAARALQQRLLDETANVEGTDPDRVLTLRGNLGITLARLGEGAAALDEFEQVYEARRQADPESEGTLSAMTNLSAARAMNGDFEGALALQRASYAIRLRTAGAEHPATLNDLSNIASSLIDLGRFDEARPLLEQVIDARRRVLGPEHFQTLRSTQNLAAMLDRSGHGADAVELQRQVLEARRRTLGAEHPDTLKSEDVYCSILKNIERIAEARACAARVYAARQRLLGNAHPDTLRSAALLAEVERLDGDAAAAIGVLDPLLTELRAARGDADPEVLFLAARLYALRRSEGDLAGAAPLRQALLDPLLARDAAGLPASLRRARKAAEEAVQDAPTIRGSGSSTTPKR</sequence>
<evidence type="ECO:0000259" key="6">
    <source>
        <dbReference type="PROSITE" id="PS50011"/>
    </source>
</evidence>
<accession>A0A2W5KLY9</accession>
<protein>
    <recommendedName>
        <fullName evidence="6">Protein kinase domain-containing protein</fullName>
    </recommendedName>
</protein>
<dbReference type="Pfam" id="PF13374">
    <property type="entry name" value="TPR_10"/>
    <property type="match status" value="1"/>
</dbReference>
<dbReference type="InterPro" id="IPR011990">
    <property type="entry name" value="TPR-like_helical_dom_sf"/>
</dbReference>
<dbReference type="GO" id="GO:0004672">
    <property type="term" value="F:protein kinase activity"/>
    <property type="evidence" value="ECO:0007669"/>
    <property type="project" value="InterPro"/>
</dbReference>
<dbReference type="EMBL" id="QFPO01000005">
    <property type="protein sequence ID" value="PZQ16418.1"/>
    <property type="molecule type" value="Genomic_DNA"/>
</dbReference>
<dbReference type="Gene3D" id="1.25.40.10">
    <property type="entry name" value="Tetratricopeptide repeat domain"/>
    <property type="match status" value="3"/>
</dbReference>
<gene>
    <name evidence="7" type="ORF">DI564_07230</name>
</gene>
<organism evidence="7 8">
    <name type="scientific">Rhodanobacter denitrificans</name>
    <dbReference type="NCBI Taxonomy" id="666685"/>
    <lineage>
        <taxon>Bacteria</taxon>
        <taxon>Pseudomonadati</taxon>
        <taxon>Pseudomonadota</taxon>
        <taxon>Gammaproteobacteria</taxon>
        <taxon>Lysobacterales</taxon>
        <taxon>Rhodanobacteraceae</taxon>
        <taxon>Rhodanobacter</taxon>
    </lineage>
</organism>
<evidence type="ECO:0000256" key="3">
    <source>
        <dbReference type="PROSITE-ProRule" id="PRU10141"/>
    </source>
</evidence>
<comment type="caution">
    <text evidence="7">The sequence shown here is derived from an EMBL/GenBank/DDBJ whole genome shotgun (WGS) entry which is preliminary data.</text>
</comment>
<dbReference type="Proteomes" id="UP000249046">
    <property type="component" value="Unassembled WGS sequence"/>
</dbReference>
<keyword evidence="5" id="KW-0472">Membrane</keyword>
<dbReference type="PROSITE" id="PS00107">
    <property type="entry name" value="PROTEIN_KINASE_ATP"/>
    <property type="match status" value="1"/>
</dbReference>
<dbReference type="InterPro" id="IPR000719">
    <property type="entry name" value="Prot_kinase_dom"/>
</dbReference>
<feature type="domain" description="Protein kinase" evidence="6">
    <location>
        <begin position="175"/>
        <end position="466"/>
    </location>
</feature>
<dbReference type="SUPFAM" id="SSF48452">
    <property type="entry name" value="TPR-like"/>
    <property type="match status" value="4"/>
</dbReference>
<dbReference type="PROSITE" id="PS50011">
    <property type="entry name" value="PROTEIN_KINASE_DOM"/>
    <property type="match status" value="1"/>
</dbReference>
<feature type="region of interest" description="Disordered" evidence="4">
    <location>
        <begin position="42"/>
        <end position="105"/>
    </location>
</feature>